<dbReference type="InterPro" id="IPR052524">
    <property type="entry name" value="MFS_Cyanate_Porter"/>
</dbReference>
<evidence type="ECO:0000256" key="2">
    <source>
        <dbReference type="ARBA" id="ARBA00022989"/>
    </source>
</evidence>
<dbReference type="Proteomes" id="UP000290759">
    <property type="component" value="Unassembled WGS sequence"/>
</dbReference>
<feature type="transmembrane region" description="Helical" evidence="4">
    <location>
        <begin position="372"/>
        <end position="394"/>
    </location>
</feature>
<dbReference type="PANTHER" id="PTHR23523">
    <property type="match status" value="1"/>
</dbReference>
<dbReference type="SUPFAM" id="SSF103473">
    <property type="entry name" value="MFS general substrate transporter"/>
    <property type="match status" value="1"/>
</dbReference>
<feature type="transmembrane region" description="Helical" evidence="4">
    <location>
        <begin position="21"/>
        <end position="38"/>
    </location>
</feature>
<dbReference type="PANTHER" id="PTHR23523:SF2">
    <property type="entry name" value="2-NITROIMIDAZOLE TRANSPORTER"/>
    <property type="match status" value="1"/>
</dbReference>
<feature type="transmembrane region" description="Helical" evidence="4">
    <location>
        <begin position="113"/>
        <end position="134"/>
    </location>
</feature>
<feature type="transmembrane region" description="Helical" evidence="4">
    <location>
        <begin position="89"/>
        <end position="107"/>
    </location>
</feature>
<dbReference type="GO" id="GO:0022857">
    <property type="term" value="F:transmembrane transporter activity"/>
    <property type="evidence" value="ECO:0007669"/>
    <property type="project" value="InterPro"/>
</dbReference>
<proteinExistence type="predicted"/>
<evidence type="ECO:0000256" key="4">
    <source>
        <dbReference type="SAM" id="Phobius"/>
    </source>
</evidence>
<feature type="transmembrane region" description="Helical" evidence="4">
    <location>
        <begin position="345"/>
        <end position="366"/>
    </location>
</feature>
<dbReference type="InterPro" id="IPR011701">
    <property type="entry name" value="MFS"/>
</dbReference>
<gene>
    <name evidence="5" type="ORF">D3273_10930</name>
</gene>
<feature type="transmembrane region" description="Helical" evidence="4">
    <location>
        <begin position="58"/>
        <end position="77"/>
    </location>
</feature>
<reference evidence="5 6" key="2">
    <citation type="submission" date="2019-02" db="EMBL/GenBank/DDBJ databases">
        <title>'Lichenibacterium ramalinii' gen. nov. sp. nov., 'Lichenibacterium minor' gen. nov. sp. nov.</title>
        <authorList>
            <person name="Pankratov T."/>
        </authorList>
    </citation>
    <scope>NUCLEOTIDE SEQUENCE [LARGE SCALE GENOMIC DNA]</scope>
    <source>
        <strain evidence="5 6">RmlP026</strain>
    </source>
</reference>
<accession>A0A4Q2UAM5</accession>
<evidence type="ECO:0000256" key="1">
    <source>
        <dbReference type="ARBA" id="ARBA00022692"/>
    </source>
</evidence>
<protein>
    <submittedName>
        <fullName evidence="5">MFS transporter</fullName>
    </submittedName>
</protein>
<keyword evidence="3 4" id="KW-0472">Membrane</keyword>
<evidence type="ECO:0000313" key="5">
    <source>
        <dbReference type="EMBL" id="RYC31935.1"/>
    </source>
</evidence>
<evidence type="ECO:0000313" key="6">
    <source>
        <dbReference type="Proteomes" id="UP000290759"/>
    </source>
</evidence>
<dbReference type="EMBL" id="QYBB01000010">
    <property type="protein sequence ID" value="RYC31935.1"/>
    <property type="molecule type" value="Genomic_DNA"/>
</dbReference>
<organism evidence="5 6">
    <name type="scientific">Lichenibacterium minor</name>
    <dbReference type="NCBI Taxonomy" id="2316528"/>
    <lineage>
        <taxon>Bacteria</taxon>
        <taxon>Pseudomonadati</taxon>
        <taxon>Pseudomonadota</taxon>
        <taxon>Alphaproteobacteria</taxon>
        <taxon>Hyphomicrobiales</taxon>
        <taxon>Lichenihabitantaceae</taxon>
        <taxon>Lichenibacterium</taxon>
    </lineage>
</organism>
<feature type="transmembrane region" description="Helical" evidence="4">
    <location>
        <begin position="219"/>
        <end position="241"/>
    </location>
</feature>
<keyword evidence="1 4" id="KW-0812">Transmembrane</keyword>
<evidence type="ECO:0000256" key="3">
    <source>
        <dbReference type="ARBA" id="ARBA00023136"/>
    </source>
</evidence>
<feature type="transmembrane region" description="Helical" evidence="4">
    <location>
        <begin position="311"/>
        <end position="333"/>
    </location>
</feature>
<dbReference type="RefSeq" id="WP_129226411.1">
    <property type="nucleotide sequence ID" value="NZ_QYBB01000010.1"/>
</dbReference>
<dbReference type="OrthoDB" id="5317164at2"/>
<dbReference type="Pfam" id="PF07690">
    <property type="entry name" value="MFS_1"/>
    <property type="match status" value="1"/>
</dbReference>
<reference evidence="5 6" key="1">
    <citation type="submission" date="2018-12" db="EMBL/GenBank/DDBJ databases">
        <authorList>
            <person name="Grouzdev D.S."/>
            <person name="Krutkina M.S."/>
        </authorList>
    </citation>
    <scope>NUCLEOTIDE SEQUENCE [LARGE SCALE GENOMIC DNA]</scope>
    <source>
        <strain evidence="5 6">RmlP026</strain>
    </source>
</reference>
<dbReference type="Gene3D" id="1.20.1250.20">
    <property type="entry name" value="MFS general substrate transporter like domains"/>
    <property type="match status" value="1"/>
</dbReference>
<keyword evidence="6" id="KW-1185">Reference proteome</keyword>
<dbReference type="AlphaFoldDB" id="A0A4Q2UAM5"/>
<feature type="transmembrane region" description="Helical" evidence="4">
    <location>
        <begin position="285"/>
        <end position="305"/>
    </location>
</feature>
<feature type="transmembrane region" description="Helical" evidence="4">
    <location>
        <begin position="253"/>
        <end position="273"/>
    </location>
</feature>
<name>A0A4Q2UAM5_9HYPH</name>
<feature type="transmembrane region" description="Helical" evidence="4">
    <location>
        <begin position="146"/>
        <end position="168"/>
    </location>
</feature>
<keyword evidence="2 4" id="KW-1133">Transmembrane helix</keyword>
<comment type="caution">
    <text evidence="5">The sequence shown here is derived from an EMBL/GenBank/DDBJ whole genome shotgun (WGS) entry which is preliminary data.</text>
</comment>
<dbReference type="InterPro" id="IPR036259">
    <property type="entry name" value="MFS_trans_sf"/>
</dbReference>
<sequence length="403" mass="39845">MDAPPTAPTVIAPRASRFGRVLLGLGILLIALNLRTLFPSLSALLPEVMAGTGASPGLASLMTTLPVLCLGVFSFGAAPVARRLGTERAVLLALCAVAAGTALRGSAAVPALLGGGVLAGAGIAFGNVLLPGLVKRDFPDRIAAMTGLYSMSLSAGAAVAAALTVPVARAAGSWAEGLAVWALPAAAAALLWLPRAARRPGATAAVAASGARPLWRSGLAWQVSLFMGLQSALAYCVFGWLAPIMRDRGLDAAAAGFLLSLSVVGQMVGCLAAPALATLGRDQRAAATALYALVLAGLAGCFYAPLGTAWISAVLLGLGQGGLLAVALTVILLRAPDAGVAARLSGMAQGIGYTLAAGGPLLVGVIRQAEGGFGAVPILFAALIALGVASGLAAGRAEIIDLA</sequence>